<proteinExistence type="predicted"/>
<dbReference type="Proteomes" id="UP000518904">
    <property type="component" value="Unassembled WGS sequence"/>
</dbReference>
<organism evidence="1 2">
    <name type="scientific">Vibrio parahaemolyticus</name>
    <dbReference type="NCBI Taxonomy" id="670"/>
    <lineage>
        <taxon>Bacteria</taxon>
        <taxon>Pseudomonadati</taxon>
        <taxon>Pseudomonadota</taxon>
        <taxon>Gammaproteobacteria</taxon>
        <taxon>Vibrionales</taxon>
        <taxon>Vibrionaceae</taxon>
        <taxon>Vibrio</taxon>
    </lineage>
</organism>
<reference evidence="1 2" key="1">
    <citation type="submission" date="2020-04" db="EMBL/GenBank/DDBJ databases">
        <title>Whole-genome sequencing of Vibrio spp. from China reveals different genetic environments of blaCTX-M-14 among diverse lineages.</title>
        <authorList>
            <person name="Zheng Z."/>
            <person name="Ye L."/>
            <person name="Chen S."/>
        </authorList>
    </citation>
    <scope>NUCLEOTIDE SEQUENCE [LARGE SCALE GENOMIC DNA]</scope>
    <source>
        <strain evidence="1 2">Vb0551</strain>
    </source>
</reference>
<gene>
    <name evidence="1" type="ORF">HKB16_35145</name>
</gene>
<feature type="non-terminal residue" evidence="1">
    <location>
        <position position="1"/>
    </location>
</feature>
<name>A0A7Y0SRH6_VIBPH</name>
<protein>
    <submittedName>
        <fullName evidence="1">Uncharacterized protein</fullName>
    </submittedName>
</protein>
<dbReference type="AlphaFoldDB" id="A0A7Y0SRH6"/>
<accession>A0A7Y0SRH6</accession>
<evidence type="ECO:0000313" key="1">
    <source>
        <dbReference type="EMBL" id="NMU88082.1"/>
    </source>
</evidence>
<dbReference type="EMBL" id="JABCLB010002904">
    <property type="protein sequence ID" value="NMU88082.1"/>
    <property type="molecule type" value="Genomic_DNA"/>
</dbReference>
<feature type="non-terminal residue" evidence="1">
    <location>
        <position position="100"/>
    </location>
</feature>
<comment type="caution">
    <text evidence="1">The sequence shown here is derived from an EMBL/GenBank/DDBJ whole genome shotgun (WGS) entry which is preliminary data.</text>
</comment>
<sequence length="100" mass="10974">ATAPADDGYAYEVAKTAVDFRAVKAPRPYVTGPRVIETGKKYVFKAETSLPYRGMDVKLNGFFTLPDGSIVQGDTAEYEPSDTDLNQATVETKYTTWIEG</sequence>
<evidence type="ECO:0000313" key="2">
    <source>
        <dbReference type="Proteomes" id="UP000518904"/>
    </source>
</evidence>